<evidence type="ECO:0000259" key="6">
    <source>
        <dbReference type="Pfam" id="PF05175"/>
    </source>
</evidence>
<dbReference type="PROSITE" id="PS00092">
    <property type="entry name" value="N6_MTASE"/>
    <property type="match status" value="1"/>
</dbReference>
<protein>
    <recommendedName>
        <fullName evidence="1">peptide chain release factor N(5)-glutamine methyltransferase</fullName>
        <ecNumber evidence="1">2.1.1.297</ecNumber>
    </recommendedName>
</protein>
<proteinExistence type="predicted"/>
<keyword evidence="8" id="KW-1185">Reference proteome</keyword>
<dbReference type="GO" id="GO:0003676">
    <property type="term" value="F:nucleic acid binding"/>
    <property type="evidence" value="ECO:0007669"/>
    <property type="project" value="InterPro"/>
</dbReference>
<dbReference type="InterPro" id="IPR029063">
    <property type="entry name" value="SAM-dependent_MTases_sf"/>
</dbReference>
<dbReference type="InterPro" id="IPR002052">
    <property type="entry name" value="DNA_methylase_N6_adenine_CS"/>
</dbReference>
<evidence type="ECO:0000256" key="5">
    <source>
        <dbReference type="ARBA" id="ARBA00048391"/>
    </source>
</evidence>
<evidence type="ECO:0000256" key="4">
    <source>
        <dbReference type="ARBA" id="ARBA00022691"/>
    </source>
</evidence>
<evidence type="ECO:0000256" key="1">
    <source>
        <dbReference type="ARBA" id="ARBA00012771"/>
    </source>
</evidence>
<dbReference type="EC" id="2.1.1.297" evidence="1"/>
<dbReference type="SUPFAM" id="SSF53335">
    <property type="entry name" value="S-adenosyl-L-methionine-dependent methyltransferases"/>
    <property type="match status" value="1"/>
</dbReference>
<dbReference type="PANTHER" id="PTHR18895">
    <property type="entry name" value="HEMK METHYLTRANSFERASE"/>
    <property type="match status" value="1"/>
</dbReference>
<keyword evidence="3 7" id="KW-0808">Transferase</keyword>
<dbReference type="AlphaFoldDB" id="A0A0K1W3B5"/>
<dbReference type="NCBIfam" id="TIGR03534">
    <property type="entry name" value="RF_mod_PrmC"/>
    <property type="match status" value="1"/>
</dbReference>
<dbReference type="PANTHER" id="PTHR18895:SF74">
    <property type="entry name" value="MTRF1L RELEASE FACTOR GLUTAMINE METHYLTRANSFERASE"/>
    <property type="match status" value="1"/>
</dbReference>
<evidence type="ECO:0000256" key="3">
    <source>
        <dbReference type="ARBA" id="ARBA00022679"/>
    </source>
</evidence>
<dbReference type="Pfam" id="PF05175">
    <property type="entry name" value="MTS"/>
    <property type="match status" value="1"/>
</dbReference>
<evidence type="ECO:0000256" key="2">
    <source>
        <dbReference type="ARBA" id="ARBA00022603"/>
    </source>
</evidence>
<dbReference type="InterPro" id="IPR007848">
    <property type="entry name" value="Small_mtfrase_dom"/>
</dbReference>
<dbReference type="Gene3D" id="3.40.50.150">
    <property type="entry name" value="Vaccinia Virus protein VP39"/>
    <property type="match status" value="1"/>
</dbReference>
<feature type="domain" description="Methyltransferase small" evidence="6">
    <location>
        <begin position="86"/>
        <end position="184"/>
    </location>
</feature>
<dbReference type="GO" id="GO:0102559">
    <property type="term" value="F:peptide chain release factor N(5)-glutamine methyltransferase activity"/>
    <property type="evidence" value="ECO:0007669"/>
    <property type="project" value="UniProtKB-EC"/>
</dbReference>
<evidence type="ECO:0000313" key="8">
    <source>
        <dbReference type="Proteomes" id="UP000067476"/>
    </source>
</evidence>
<dbReference type="InterPro" id="IPR004556">
    <property type="entry name" value="HemK-like"/>
</dbReference>
<dbReference type="NCBIfam" id="TIGR00536">
    <property type="entry name" value="hemK_fam"/>
    <property type="match status" value="1"/>
</dbReference>
<dbReference type="STRING" id="216942.SLITO_v1c10620"/>
<organism evidence="7 8">
    <name type="scientific">Spiroplasma litorale</name>
    <dbReference type="NCBI Taxonomy" id="216942"/>
    <lineage>
        <taxon>Bacteria</taxon>
        <taxon>Bacillati</taxon>
        <taxon>Mycoplasmatota</taxon>
        <taxon>Mollicutes</taxon>
        <taxon>Entomoplasmatales</taxon>
        <taxon>Spiroplasmataceae</taxon>
        <taxon>Spiroplasma</taxon>
    </lineage>
</organism>
<sequence>MIIKDIKNSILKNIDSQLIKNILKHVLKKDVFFDDDKLTDSQILLIENIVKKLNKGYMLEHILGYKYFYKNKFFVNKNVLIPRKETELLVEEVLKNNLKNKTIVDLCCGSGCIGISIALEQKDCKVYLADISKKALKIAKNNISKYDLSIKLYKTNFLKFLFKNNINPDILIINPPYIDKKDKTIDNKVKKYEPKIALFAKNDGLYFYKSLLKNIDKLYSLNQNLIIYSEFGYNQKEKLEKIFEIKRVKYNIEFKKDLSNNWRYFILKKD</sequence>
<accession>A0A0K1W3B5</accession>
<dbReference type="CDD" id="cd02440">
    <property type="entry name" value="AdoMet_MTases"/>
    <property type="match status" value="1"/>
</dbReference>
<gene>
    <name evidence="7" type="primary">hemK</name>
    <name evidence="7" type="ORF">SLITO_v1c10620</name>
</gene>
<reference evidence="7 8" key="1">
    <citation type="journal article" date="2015" name="Genome Announc.">
        <title>Complete Genome Sequence of Spiroplasma litorale TN-1T (DSM 21781), a Bacterium Isolated from a Green-Eyed Horsefly (Tabanus nigrovittatus).</title>
        <authorList>
            <person name="Lo W.S."/>
            <person name="Lai Y.C."/>
            <person name="Lien Y.W."/>
            <person name="Wang T.H."/>
            <person name="Kuo C.H."/>
        </authorList>
    </citation>
    <scope>NUCLEOTIDE SEQUENCE [LARGE SCALE GENOMIC DNA]</scope>
    <source>
        <strain evidence="7 8">TN-1</strain>
    </source>
</reference>
<dbReference type="Proteomes" id="UP000067476">
    <property type="component" value="Chromosome"/>
</dbReference>
<keyword evidence="4" id="KW-0949">S-adenosyl-L-methionine</keyword>
<name>A0A0K1W3B5_9MOLU</name>
<dbReference type="InterPro" id="IPR050320">
    <property type="entry name" value="N5-glutamine_MTase"/>
</dbReference>
<dbReference type="RefSeq" id="WP_075058751.1">
    <property type="nucleotide sequence ID" value="NZ_CP012357.1"/>
</dbReference>
<dbReference type="EMBL" id="CP012357">
    <property type="protein sequence ID" value="AKX34673.1"/>
    <property type="molecule type" value="Genomic_DNA"/>
</dbReference>
<dbReference type="OrthoDB" id="9800643at2"/>
<keyword evidence="2 7" id="KW-0489">Methyltransferase</keyword>
<dbReference type="InterPro" id="IPR019874">
    <property type="entry name" value="RF_methyltr_PrmC"/>
</dbReference>
<dbReference type="PATRIC" id="fig|216942.3.peg.1085"/>
<dbReference type="KEGG" id="sll:SLITO_v1c10620"/>
<evidence type="ECO:0000313" key="7">
    <source>
        <dbReference type="EMBL" id="AKX34673.1"/>
    </source>
</evidence>
<comment type="catalytic activity">
    <reaction evidence="5">
        <text>L-glutaminyl-[peptide chain release factor] + S-adenosyl-L-methionine = N(5)-methyl-L-glutaminyl-[peptide chain release factor] + S-adenosyl-L-homocysteine + H(+)</text>
        <dbReference type="Rhea" id="RHEA:42896"/>
        <dbReference type="Rhea" id="RHEA-COMP:10271"/>
        <dbReference type="Rhea" id="RHEA-COMP:10272"/>
        <dbReference type="ChEBI" id="CHEBI:15378"/>
        <dbReference type="ChEBI" id="CHEBI:30011"/>
        <dbReference type="ChEBI" id="CHEBI:57856"/>
        <dbReference type="ChEBI" id="CHEBI:59789"/>
        <dbReference type="ChEBI" id="CHEBI:61891"/>
        <dbReference type="EC" id="2.1.1.297"/>
    </reaction>
</comment>
<dbReference type="GO" id="GO:0032259">
    <property type="term" value="P:methylation"/>
    <property type="evidence" value="ECO:0007669"/>
    <property type="project" value="UniProtKB-KW"/>
</dbReference>